<proteinExistence type="predicted"/>
<dbReference type="Proteomes" id="UP000789920">
    <property type="component" value="Unassembled WGS sequence"/>
</dbReference>
<gene>
    <name evidence="1" type="ORF">RPERSI_LOCUS22243</name>
</gene>
<protein>
    <submittedName>
        <fullName evidence="1">10513_t:CDS:1</fullName>
    </submittedName>
</protein>
<accession>A0ACA9RRP4</accession>
<feature type="non-terminal residue" evidence="1">
    <location>
        <position position="85"/>
    </location>
</feature>
<organism evidence="1 2">
    <name type="scientific">Racocetra persica</name>
    <dbReference type="NCBI Taxonomy" id="160502"/>
    <lineage>
        <taxon>Eukaryota</taxon>
        <taxon>Fungi</taxon>
        <taxon>Fungi incertae sedis</taxon>
        <taxon>Mucoromycota</taxon>
        <taxon>Glomeromycotina</taxon>
        <taxon>Glomeromycetes</taxon>
        <taxon>Diversisporales</taxon>
        <taxon>Gigasporaceae</taxon>
        <taxon>Racocetra</taxon>
    </lineage>
</organism>
<sequence>MLESSAIAHKRFDPILLGTKPDFVVKTTNPKKQIELLIAEIKPPNKGDAFVSDNLVSLRKTMKCAIDKSIEDGVDDLVICGIQII</sequence>
<keyword evidence="2" id="KW-1185">Reference proteome</keyword>
<name>A0ACA9RRP4_9GLOM</name>
<comment type="caution">
    <text evidence="1">The sequence shown here is derived from an EMBL/GenBank/DDBJ whole genome shotgun (WGS) entry which is preliminary data.</text>
</comment>
<reference evidence="1" key="1">
    <citation type="submission" date="2021-06" db="EMBL/GenBank/DDBJ databases">
        <authorList>
            <person name="Kallberg Y."/>
            <person name="Tangrot J."/>
            <person name="Rosling A."/>
        </authorList>
    </citation>
    <scope>NUCLEOTIDE SEQUENCE</scope>
    <source>
        <strain evidence="1">MA461A</strain>
    </source>
</reference>
<evidence type="ECO:0000313" key="1">
    <source>
        <dbReference type="EMBL" id="CAG8806801.1"/>
    </source>
</evidence>
<dbReference type="EMBL" id="CAJVQC010066871">
    <property type="protein sequence ID" value="CAG8806801.1"/>
    <property type="molecule type" value="Genomic_DNA"/>
</dbReference>
<evidence type="ECO:0000313" key="2">
    <source>
        <dbReference type="Proteomes" id="UP000789920"/>
    </source>
</evidence>